<proteinExistence type="predicted"/>
<dbReference type="RefSeq" id="XP_066659373.1">
    <property type="nucleotide sequence ID" value="XM_066802476.1"/>
</dbReference>
<keyword evidence="3" id="KW-1185">Reference proteome</keyword>
<evidence type="ECO:0000313" key="2">
    <source>
        <dbReference type="EMBL" id="KAK7544138.1"/>
    </source>
</evidence>
<accession>A0ABR1M8D4</accession>
<evidence type="ECO:0000256" key="1">
    <source>
        <dbReference type="SAM" id="MobiDB-lite"/>
    </source>
</evidence>
<organism evidence="2 3">
    <name type="scientific">Phyllosticta citribraziliensis</name>
    <dbReference type="NCBI Taxonomy" id="989973"/>
    <lineage>
        <taxon>Eukaryota</taxon>
        <taxon>Fungi</taxon>
        <taxon>Dikarya</taxon>
        <taxon>Ascomycota</taxon>
        <taxon>Pezizomycotina</taxon>
        <taxon>Dothideomycetes</taxon>
        <taxon>Dothideomycetes incertae sedis</taxon>
        <taxon>Botryosphaeriales</taxon>
        <taxon>Phyllostictaceae</taxon>
        <taxon>Phyllosticta</taxon>
    </lineage>
</organism>
<reference evidence="2 3" key="1">
    <citation type="submission" date="2024-04" db="EMBL/GenBank/DDBJ databases">
        <title>Phyllosticta paracitricarpa is synonymous to the EU quarantine fungus P. citricarpa based on phylogenomic analyses.</title>
        <authorList>
            <consortium name="Lawrence Berkeley National Laboratory"/>
            <person name="Van ingen-buijs V.A."/>
            <person name="Van westerhoven A.C."/>
            <person name="Haridas S."/>
            <person name="Skiadas P."/>
            <person name="Martin F."/>
            <person name="Groenewald J.Z."/>
            <person name="Crous P.W."/>
            <person name="Seidl M.F."/>
        </authorList>
    </citation>
    <scope>NUCLEOTIDE SEQUENCE [LARGE SCALE GENOMIC DNA]</scope>
    <source>
        <strain evidence="2 3">CPC 17464</strain>
    </source>
</reference>
<protein>
    <submittedName>
        <fullName evidence="2">Uncharacterized protein</fullName>
    </submittedName>
</protein>
<dbReference type="GeneID" id="92035382"/>
<sequence>MRFLGRRFNKDALHIRKALLSQRHHCQWPLRNQQDKAIYSINHQISNGTNDQYPTICAGVRERWYDATSQCSRTIRVFRALEKHYGDSTTPKMINWQIPIVSGPYIPSRVQRGYDIVELRMHYWRNGVEVLTEDWWEMNLFVPFDESILPTEFTFHRWDDLAPTASSPHPSKVSATLSRATGQ</sequence>
<gene>
    <name evidence="2" type="ORF">J3D65DRAFT_654429</name>
</gene>
<dbReference type="EMBL" id="JBBPEH010000001">
    <property type="protein sequence ID" value="KAK7544138.1"/>
    <property type="molecule type" value="Genomic_DNA"/>
</dbReference>
<evidence type="ECO:0000313" key="3">
    <source>
        <dbReference type="Proteomes" id="UP001360953"/>
    </source>
</evidence>
<name>A0ABR1M8D4_9PEZI</name>
<comment type="caution">
    <text evidence="2">The sequence shown here is derived from an EMBL/GenBank/DDBJ whole genome shotgun (WGS) entry which is preliminary data.</text>
</comment>
<dbReference type="Proteomes" id="UP001360953">
    <property type="component" value="Unassembled WGS sequence"/>
</dbReference>
<feature type="region of interest" description="Disordered" evidence="1">
    <location>
        <begin position="164"/>
        <end position="183"/>
    </location>
</feature>